<organism evidence="3 4">
    <name type="scientific">Candidatus Chloroploca mongolica</name>
    <dbReference type="NCBI Taxonomy" id="2528176"/>
    <lineage>
        <taxon>Bacteria</taxon>
        <taxon>Bacillati</taxon>
        <taxon>Chloroflexota</taxon>
        <taxon>Chloroflexia</taxon>
        <taxon>Chloroflexales</taxon>
        <taxon>Chloroflexineae</taxon>
        <taxon>Oscillochloridaceae</taxon>
        <taxon>Candidatus Chloroploca</taxon>
    </lineage>
</organism>
<protein>
    <submittedName>
        <fullName evidence="3">Methyltransferase domain-containing protein</fullName>
    </submittedName>
</protein>
<proteinExistence type="predicted"/>
<dbReference type="RefSeq" id="WP_135476750.1">
    <property type="nucleotide sequence ID" value="NZ_SIJK02000004.1"/>
</dbReference>
<keyword evidence="3" id="KW-0489">Methyltransferase</keyword>
<evidence type="ECO:0000313" key="4">
    <source>
        <dbReference type="Proteomes" id="UP001193081"/>
    </source>
</evidence>
<dbReference type="EMBL" id="SIJK02000004">
    <property type="protein sequence ID" value="MBP1464741.1"/>
    <property type="molecule type" value="Genomic_DNA"/>
</dbReference>
<evidence type="ECO:0000313" key="3">
    <source>
        <dbReference type="EMBL" id="MBP1464741.1"/>
    </source>
</evidence>
<name>A0ABS4D5M2_9CHLR</name>
<dbReference type="GO" id="GO:0008168">
    <property type="term" value="F:methyltransferase activity"/>
    <property type="evidence" value="ECO:0007669"/>
    <property type="project" value="UniProtKB-KW"/>
</dbReference>
<dbReference type="Gene3D" id="3.40.50.150">
    <property type="entry name" value="Vaccinia Virus protein VP39"/>
    <property type="match status" value="1"/>
</dbReference>
<comment type="caution">
    <text evidence="3">The sequence shown here is derived from an EMBL/GenBank/DDBJ whole genome shotgun (WGS) entry which is preliminary data.</text>
</comment>
<keyword evidence="1" id="KW-0808">Transferase</keyword>
<dbReference type="Proteomes" id="UP001193081">
    <property type="component" value="Unassembled WGS sequence"/>
</dbReference>
<dbReference type="CDD" id="cd02440">
    <property type="entry name" value="AdoMet_MTases"/>
    <property type="match status" value="1"/>
</dbReference>
<reference evidence="3 4" key="1">
    <citation type="submission" date="2021-03" db="EMBL/GenBank/DDBJ databases">
        <authorList>
            <person name="Grouzdev D.S."/>
        </authorList>
    </citation>
    <scope>NUCLEOTIDE SEQUENCE [LARGE SCALE GENOMIC DNA]</scope>
    <source>
        <strain evidence="3 4">M50-1</strain>
    </source>
</reference>
<dbReference type="PANTHER" id="PTHR44068:SF11">
    <property type="entry name" value="GERANYL DIPHOSPHATE 2-C-METHYLTRANSFERASE"/>
    <property type="match status" value="1"/>
</dbReference>
<dbReference type="InterPro" id="IPR029063">
    <property type="entry name" value="SAM-dependent_MTases_sf"/>
</dbReference>
<dbReference type="Pfam" id="PF08241">
    <property type="entry name" value="Methyltransf_11"/>
    <property type="match status" value="1"/>
</dbReference>
<evidence type="ECO:0000259" key="2">
    <source>
        <dbReference type="Pfam" id="PF08241"/>
    </source>
</evidence>
<dbReference type="GO" id="GO:0032259">
    <property type="term" value="P:methylation"/>
    <property type="evidence" value="ECO:0007669"/>
    <property type="project" value="UniProtKB-KW"/>
</dbReference>
<dbReference type="InterPro" id="IPR050447">
    <property type="entry name" value="Erg6_SMT_methyltransf"/>
</dbReference>
<sequence length="273" mass="30900">MMRDEAHIKQNEVRGYGDVLATLRRLPDGAQIIADNFLDEEIEVAVERFCKSEEWRATVIALKLVPGMTVLDYGAGRGLASFAFAQAGCNVVAIDINASQDAGLGMMRSADIFQPYRQQIQPVVADGEYIAVQADKFDIVYCREALHHAFDLQKLTKNLIRVLKPGGIFYAYGDHRRPWWSSDEQFRQRHPAVPFGVNEHSYLESEYVQALRKAGLRKIAVKPIVRGQPQHWVHRMVVATTQMPLLGRGLRPLYDRLLHYTSIGSQIIIVGRK</sequence>
<dbReference type="SUPFAM" id="SSF53335">
    <property type="entry name" value="S-adenosyl-L-methionine-dependent methyltransferases"/>
    <property type="match status" value="1"/>
</dbReference>
<evidence type="ECO:0000256" key="1">
    <source>
        <dbReference type="ARBA" id="ARBA00022679"/>
    </source>
</evidence>
<accession>A0ABS4D5M2</accession>
<keyword evidence="4" id="KW-1185">Reference proteome</keyword>
<dbReference type="PANTHER" id="PTHR44068">
    <property type="entry name" value="ZGC:194242"/>
    <property type="match status" value="1"/>
</dbReference>
<dbReference type="InterPro" id="IPR013216">
    <property type="entry name" value="Methyltransf_11"/>
</dbReference>
<gene>
    <name evidence="3" type="ORF">EYB53_003355</name>
</gene>
<feature type="domain" description="Methyltransferase type 11" evidence="2">
    <location>
        <begin position="71"/>
        <end position="170"/>
    </location>
</feature>